<dbReference type="EMBL" id="BQNB010018960">
    <property type="protein sequence ID" value="GJT80119.1"/>
    <property type="molecule type" value="Genomic_DNA"/>
</dbReference>
<accession>A0ABQ5GXQ9</accession>
<evidence type="ECO:0000313" key="2">
    <source>
        <dbReference type="EMBL" id="GJT80119.1"/>
    </source>
</evidence>
<feature type="compositionally biased region" description="Basic and acidic residues" evidence="1">
    <location>
        <begin position="51"/>
        <end position="66"/>
    </location>
</feature>
<reference evidence="2" key="1">
    <citation type="journal article" date="2022" name="Int. J. Mol. Sci.">
        <title>Draft Genome of Tanacetum Coccineum: Genomic Comparison of Closely Related Tanacetum-Family Plants.</title>
        <authorList>
            <person name="Yamashiro T."/>
            <person name="Shiraishi A."/>
            <person name="Nakayama K."/>
            <person name="Satake H."/>
        </authorList>
    </citation>
    <scope>NUCLEOTIDE SEQUENCE</scope>
</reference>
<name>A0ABQ5GXQ9_9ASTR</name>
<feature type="region of interest" description="Disordered" evidence="1">
    <location>
        <begin position="150"/>
        <end position="170"/>
    </location>
</feature>
<reference evidence="2" key="2">
    <citation type="submission" date="2022-01" db="EMBL/GenBank/DDBJ databases">
        <authorList>
            <person name="Yamashiro T."/>
            <person name="Shiraishi A."/>
            <person name="Satake H."/>
            <person name="Nakayama K."/>
        </authorList>
    </citation>
    <scope>NUCLEOTIDE SEQUENCE</scope>
</reference>
<dbReference type="Proteomes" id="UP001151760">
    <property type="component" value="Unassembled WGS sequence"/>
</dbReference>
<sequence>MSSRNHPTSDMEDAFSSNFLDYFPASPGNTSSESSNNSSVLSLSPMFDSRDFFPPKEIPPPKDTKTPVESPIPISPSSSVGSSSSVRMAPKRTSTFATSTMTQAAIRKLVVDSIAATLEEVANIAQRKPSLVYKMHPTSHRNLHCQVSDLQQGGSSDQKLQKQRTLGLLD</sequence>
<protein>
    <submittedName>
        <fullName evidence="2">Uncharacterized protein</fullName>
    </submittedName>
</protein>
<comment type="caution">
    <text evidence="2">The sequence shown here is derived from an EMBL/GenBank/DDBJ whole genome shotgun (WGS) entry which is preliminary data.</text>
</comment>
<gene>
    <name evidence="2" type="ORF">Tco_1054461</name>
</gene>
<keyword evidence="3" id="KW-1185">Reference proteome</keyword>
<feature type="region of interest" description="Disordered" evidence="1">
    <location>
        <begin position="51"/>
        <end position="88"/>
    </location>
</feature>
<evidence type="ECO:0000313" key="3">
    <source>
        <dbReference type="Proteomes" id="UP001151760"/>
    </source>
</evidence>
<proteinExistence type="predicted"/>
<evidence type="ECO:0000256" key="1">
    <source>
        <dbReference type="SAM" id="MobiDB-lite"/>
    </source>
</evidence>
<feature type="compositionally biased region" description="Low complexity" evidence="1">
    <location>
        <begin position="71"/>
        <end position="86"/>
    </location>
</feature>
<organism evidence="2 3">
    <name type="scientific">Tanacetum coccineum</name>
    <dbReference type="NCBI Taxonomy" id="301880"/>
    <lineage>
        <taxon>Eukaryota</taxon>
        <taxon>Viridiplantae</taxon>
        <taxon>Streptophyta</taxon>
        <taxon>Embryophyta</taxon>
        <taxon>Tracheophyta</taxon>
        <taxon>Spermatophyta</taxon>
        <taxon>Magnoliopsida</taxon>
        <taxon>eudicotyledons</taxon>
        <taxon>Gunneridae</taxon>
        <taxon>Pentapetalae</taxon>
        <taxon>asterids</taxon>
        <taxon>campanulids</taxon>
        <taxon>Asterales</taxon>
        <taxon>Asteraceae</taxon>
        <taxon>Asteroideae</taxon>
        <taxon>Anthemideae</taxon>
        <taxon>Anthemidinae</taxon>
        <taxon>Tanacetum</taxon>
    </lineage>
</organism>